<evidence type="ECO:0000256" key="9">
    <source>
        <dbReference type="SAM" id="Phobius"/>
    </source>
</evidence>
<comment type="subcellular location">
    <subcellularLocation>
        <location evidence="1">Cell inner membrane</location>
        <topology evidence="1">Multi-pass membrane protein</topology>
    </subcellularLocation>
</comment>
<feature type="transmembrane region" description="Helical" evidence="9">
    <location>
        <begin position="20"/>
        <end position="41"/>
    </location>
</feature>
<dbReference type="PANTHER" id="PTHR11795:SF447">
    <property type="entry name" value="ABC TRANSPORTER PERMEASE PROTEIN"/>
    <property type="match status" value="1"/>
</dbReference>
<evidence type="ECO:0000256" key="8">
    <source>
        <dbReference type="ARBA" id="ARBA00037998"/>
    </source>
</evidence>
<dbReference type="InterPro" id="IPR001851">
    <property type="entry name" value="ABC_transp_permease"/>
</dbReference>
<proteinExistence type="inferred from homology"/>
<keyword evidence="5" id="KW-0029">Amino-acid transport</keyword>
<name>A0ABM7GL13_9GAMM</name>
<keyword evidence="2" id="KW-0813">Transport</keyword>
<evidence type="ECO:0000313" key="10">
    <source>
        <dbReference type="EMBL" id="BBI51420.1"/>
    </source>
</evidence>
<dbReference type="CDD" id="cd06582">
    <property type="entry name" value="TM_PBP1_LivH_like"/>
    <property type="match status" value="1"/>
</dbReference>
<keyword evidence="7 9" id="KW-0472">Membrane</keyword>
<evidence type="ECO:0000256" key="1">
    <source>
        <dbReference type="ARBA" id="ARBA00004429"/>
    </source>
</evidence>
<feature type="transmembrane region" description="Helical" evidence="9">
    <location>
        <begin position="187"/>
        <end position="206"/>
    </location>
</feature>
<dbReference type="InterPro" id="IPR052157">
    <property type="entry name" value="BCAA_transport_permease"/>
</dbReference>
<feature type="transmembrane region" description="Helical" evidence="9">
    <location>
        <begin position="61"/>
        <end position="81"/>
    </location>
</feature>
<evidence type="ECO:0000256" key="5">
    <source>
        <dbReference type="ARBA" id="ARBA00022970"/>
    </source>
</evidence>
<keyword evidence="11" id="KW-1185">Reference proteome</keyword>
<accession>A0ABM7GL13</accession>
<evidence type="ECO:0000256" key="4">
    <source>
        <dbReference type="ARBA" id="ARBA00022692"/>
    </source>
</evidence>
<evidence type="ECO:0000256" key="3">
    <source>
        <dbReference type="ARBA" id="ARBA00022475"/>
    </source>
</evidence>
<dbReference type="Pfam" id="PF02653">
    <property type="entry name" value="BPD_transp_2"/>
    <property type="match status" value="1"/>
</dbReference>
<evidence type="ECO:0000256" key="6">
    <source>
        <dbReference type="ARBA" id="ARBA00022989"/>
    </source>
</evidence>
<keyword evidence="4 9" id="KW-0812">Transmembrane</keyword>
<feature type="transmembrane region" description="Helical" evidence="9">
    <location>
        <begin position="139"/>
        <end position="158"/>
    </location>
</feature>
<reference evidence="11" key="1">
    <citation type="journal article" date="2019" name="Microbiol. Resour. Announc.">
        <title>Complete Genome Sequence of Halomonas olivaria, a Moderately Halophilic Bacterium Isolated from Olive Processing Effluents, Obtained by Nanopore Sequencing.</title>
        <authorList>
            <person name="Nagata S."/>
            <person name="Ii K.M."/>
            <person name="Tsukimi T."/>
            <person name="Miura M.C."/>
            <person name="Galipon J."/>
            <person name="Arakawa K."/>
        </authorList>
    </citation>
    <scope>NUCLEOTIDE SEQUENCE [LARGE SCALE GENOMIC DNA]</scope>
    <source>
        <strain evidence="11">TYRC17</strain>
    </source>
</reference>
<feature type="transmembrane region" description="Helical" evidence="9">
    <location>
        <begin position="93"/>
        <end position="119"/>
    </location>
</feature>
<dbReference type="PANTHER" id="PTHR11795">
    <property type="entry name" value="BRANCHED-CHAIN AMINO ACID TRANSPORT SYSTEM PERMEASE PROTEIN LIVH"/>
    <property type="match status" value="1"/>
</dbReference>
<evidence type="ECO:0000256" key="2">
    <source>
        <dbReference type="ARBA" id="ARBA00022448"/>
    </source>
</evidence>
<gene>
    <name evidence="10" type="ORF">HORIV_38410</name>
</gene>
<comment type="similarity">
    <text evidence="8">Belongs to the binding-protein-dependent transport system permease family. LivHM subfamily.</text>
</comment>
<sequence>MEYIHLAFAAFYQFGDAFAFLVLSAMGLAVIFGMMGIINLAHGEFIMCGAYVTVATARMGVPLPLSMLCGSLAAGVLGIVLERTIIHRLYHRPLDSIVATWGISLILTQGTLIVLGSSMAGISTPLGSFSVGGYSYSTYRMVLLGVAVLVLIGLYLLFHHTTFGIHSRATIQAPHMAKAAGIDTGRMYSLTFGLGAALAGLAGALYAPTISIVPTLGANFLVESFVTVVVGGADVFLVRPRSGYAGGYQGVPYRVARAANGPGGAVNHGHGGHPYSSTRPVWLVTQGAYINE</sequence>
<organism evidence="10 11">
    <name type="scientific">Vreelandella olivaria</name>
    <dbReference type="NCBI Taxonomy" id="390919"/>
    <lineage>
        <taxon>Bacteria</taxon>
        <taxon>Pseudomonadati</taxon>
        <taxon>Pseudomonadota</taxon>
        <taxon>Gammaproteobacteria</taxon>
        <taxon>Oceanospirillales</taxon>
        <taxon>Halomonadaceae</taxon>
        <taxon>Vreelandella</taxon>
    </lineage>
</organism>
<evidence type="ECO:0000256" key="7">
    <source>
        <dbReference type="ARBA" id="ARBA00023136"/>
    </source>
</evidence>
<evidence type="ECO:0000313" key="11">
    <source>
        <dbReference type="Proteomes" id="UP000289555"/>
    </source>
</evidence>
<dbReference type="EMBL" id="AP019416">
    <property type="protein sequence ID" value="BBI51420.1"/>
    <property type="molecule type" value="Genomic_DNA"/>
</dbReference>
<dbReference type="Proteomes" id="UP000289555">
    <property type="component" value="Chromosome"/>
</dbReference>
<keyword evidence="3" id="KW-1003">Cell membrane</keyword>
<feature type="transmembrane region" description="Helical" evidence="9">
    <location>
        <begin position="218"/>
        <end position="238"/>
    </location>
</feature>
<keyword evidence="6 9" id="KW-1133">Transmembrane helix</keyword>
<protein>
    <submittedName>
        <fullName evidence="10">Branched-chain amino acid ABC transporter permease</fullName>
    </submittedName>
</protein>